<dbReference type="RefSeq" id="WP_066304562.1">
    <property type="nucleotide sequence ID" value="NZ_KQ959484.1"/>
</dbReference>
<name>A0A133XXB4_9ACTN</name>
<evidence type="ECO:0000256" key="1">
    <source>
        <dbReference type="ARBA" id="ARBA00008591"/>
    </source>
</evidence>
<accession>A0A133XXB4</accession>
<dbReference type="OrthoDB" id="9797568at2"/>
<proteinExistence type="inferred from homology"/>
<sequence>MSRVSHKEEAFFSLFYEFSSLTVATGQLFVELIDNYPHSQDLIPKIKDYETLCDDQVGKIFSTLNSSFITPFDREDISSLALLMDEIVDGMESTSARIGLYDIKTMHPEAAQMAHLILFAAEELQKAFDRFSDYKKDDSVIKHTKATNEYEDKGDVVYRTALSNIFRNETNAIEVIKWKSLMDKLEETLDACKHVANAMQNVIVKNA</sequence>
<dbReference type="Proteomes" id="UP000070675">
    <property type="component" value="Unassembled WGS sequence"/>
</dbReference>
<dbReference type="Gene3D" id="1.20.58.220">
    <property type="entry name" value="Phosphate transport system protein phou homolog 2, domain 2"/>
    <property type="match status" value="1"/>
</dbReference>
<evidence type="ECO:0000313" key="2">
    <source>
        <dbReference type="EMBL" id="KXB35567.1"/>
    </source>
</evidence>
<evidence type="ECO:0008006" key="4">
    <source>
        <dbReference type="Google" id="ProtNLM"/>
    </source>
</evidence>
<gene>
    <name evidence="2" type="ORF">HMPREF3192_00218</name>
</gene>
<dbReference type="PATRIC" id="fig|1393034.3.peg.214"/>
<protein>
    <recommendedName>
        <fullName evidence="4">TIGR00153 family protein</fullName>
    </recommendedName>
</protein>
<dbReference type="PANTHER" id="PTHR37298:SF1">
    <property type="entry name" value="UPF0111 PROTEIN YKAA"/>
    <property type="match status" value="1"/>
</dbReference>
<dbReference type="STRING" id="1393034.HMPREF3192_00218"/>
<organism evidence="2 3">
    <name type="scientific">Atopobium deltae</name>
    <dbReference type="NCBI Taxonomy" id="1393034"/>
    <lineage>
        <taxon>Bacteria</taxon>
        <taxon>Bacillati</taxon>
        <taxon>Actinomycetota</taxon>
        <taxon>Coriobacteriia</taxon>
        <taxon>Coriobacteriales</taxon>
        <taxon>Atopobiaceae</taxon>
        <taxon>Atopobium</taxon>
    </lineage>
</organism>
<comment type="similarity">
    <text evidence="1">Belongs to the UPF0111 family.</text>
</comment>
<comment type="caution">
    <text evidence="2">The sequence shown here is derived from an EMBL/GenBank/DDBJ whole genome shotgun (WGS) entry which is preliminary data.</text>
</comment>
<dbReference type="InterPro" id="IPR018445">
    <property type="entry name" value="Put_Phosphate_transp_reg"/>
</dbReference>
<dbReference type="AlphaFoldDB" id="A0A133XXB4"/>
<keyword evidence="3" id="KW-1185">Reference proteome</keyword>
<dbReference type="PANTHER" id="PTHR37298">
    <property type="entry name" value="UPF0111 PROTEIN YKAA"/>
    <property type="match status" value="1"/>
</dbReference>
<dbReference type="Pfam" id="PF01865">
    <property type="entry name" value="PhoU_div"/>
    <property type="match status" value="1"/>
</dbReference>
<reference evidence="3" key="1">
    <citation type="submission" date="2016-01" db="EMBL/GenBank/DDBJ databases">
        <authorList>
            <person name="Mitreva M."/>
            <person name="Pepin K.H."/>
            <person name="Mihindukulasuriya K.A."/>
            <person name="Fulton R."/>
            <person name="Fronick C."/>
            <person name="O'Laughlin M."/>
            <person name="Miner T."/>
            <person name="Herter B."/>
            <person name="Rosa B.A."/>
            <person name="Cordes M."/>
            <person name="Tomlinson C."/>
            <person name="Wollam A."/>
            <person name="Palsikar V.B."/>
            <person name="Mardis E.R."/>
            <person name="Wilson R.K."/>
        </authorList>
    </citation>
    <scope>NUCLEOTIDE SEQUENCE [LARGE SCALE GENOMIC DNA]</scope>
    <source>
        <strain evidence="3">DNF00019</strain>
    </source>
</reference>
<dbReference type="InterPro" id="IPR052912">
    <property type="entry name" value="UPF0111_domain"/>
</dbReference>
<dbReference type="EMBL" id="LSCR01000002">
    <property type="protein sequence ID" value="KXB35567.1"/>
    <property type="molecule type" value="Genomic_DNA"/>
</dbReference>
<dbReference type="InterPro" id="IPR038078">
    <property type="entry name" value="PhoU-like_sf"/>
</dbReference>
<evidence type="ECO:0000313" key="3">
    <source>
        <dbReference type="Proteomes" id="UP000070675"/>
    </source>
</evidence>